<reference evidence="3" key="1">
    <citation type="submission" date="2016-10" db="EMBL/GenBank/DDBJ databases">
        <authorList>
            <person name="Varghese N."/>
            <person name="Submissions S."/>
        </authorList>
    </citation>
    <scope>NUCLEOTIDE SEQUENCE [LARGE SCALE GENOMIC DNA]</scope>
    <source>
        <strain evidence="3">Gh-48</strain>
    </source>
</reference>
<dbReference type="Gene3D" id="3.60.40.10">
    <property type="entry name" value="PPM-type phosphatase domain"/>
    <property type="match status" value="1"/>
</dbReference>
<dbReference type="PANTHER" id="PTHR35801">
    <property type="entry name" value="PHOSPHOSERINE PHOSPHATASE RSBX"/>
    <property type="match status" value="1"/>
</dbReference>
<evidence type="ECO:0000313" key="3">
    <source>
        <dbReference type="Proteomes" id="UP000198942"/>
    </source>
</evidence>
<dbReference type="Proteomes" id="UP000198942">
    <property type="component" value="Unassembled WGS sequence"/>
</dbReference>
<dbReference type="InterPro" id="IPR039248">
    <property type="entry name" value="Ptase_RsbX"/>
</dbReference>
<dbReference type="EMBL" id="FOCL01000018">
    <property type="protein sequence ID" value="SEO99005.1"/>
    <property type="molecule type" value="Genomic_DNA"/>
</dbReference>
<dbReference type="PANTHER" id="PTHR35801:SF1">
    <property type="entry name" value="PHOSPHOSERINE PHOSPHATASE RSBX"/>
    <property type="match status" value="1"/>
</dbReference>
<dbReference type="SUPFAM" id="SSF55874">
    <property type="entry name" value="ATPase domain of HSP90 chaperone/DNA topoisomerase II/histidine kinase"/>
    <property type="match status" value="1"/>
</dbReference>
<keyword evidence="2" id="KW-0808">Transferase</keyword>
<evidence type="ECO:0000259" key="1">
    <source>
        <dbReference type="Pfam" id="PF13581"/>
    </source>
</evidence>
<proteinExistence type="predicted"/>
<dbReference type="InterPro" id="IPR036457">
    <property type="entry name" value="PPM-type-like_dom_sf"/>
</dbReference>
<dbReference type="STRING" id="551995.SAMN05192574_11854"/>
<dbReference type="InterPro" id="IPR003594">
    <property type="entry name" value="HATPase_dom"/>
</dbReference>
<protein>
    <submittedName>
        <fullName evidence="2">Anti-sigma regulatory factor (Ser/Thr protein kinase)</fullName>
    </submittedName>
</protein>
<dbReference type="RefSeq" id="WP_091221047.1">
    <property type="nucleotide sequence ID" value="NZ_FOCL01000018.1"/>
</dbReference>
<keyword evidence="3" id="KW-1185">Reference proteome</keyword>
<organism evidence="2 3">
    <name type="scientific">Mucilaginibacter gossypiicola</name>
    <dbReference type="NCBI Taxonomy" id="551995"/>
    <lineage>
        <taxon>Bacteria</taxon>
        <taxon>Pseudomonadati</taxon>
        <taxon>Bacteroidota</taxon>
        <taxon>Sphingobacteriia</taxon>
        <taxon>Sphingobacteriales</taxon>
        <taxon>Sphingobacteriaceae</taxon>
        <taxon>Mucilaginibacter</taxon>
    </lineage>
</organism>
<dbReference type="Pfam" id="PF13581">
    <property type="entry name" value="HATPase_c_2"/>
    <property type="match status" value="1"/>
</dbReference>
<evidence type="ECO:0000313" key="2">
    <source>
        <dbReference type="EMBL" id="SEO99005.1"/>
    </source>
</evidence>
<dbReference type="AlphaFoldDB" id="A0A1H8U775"/>
<feature type="domain" description="Histidine kinase/HSP90-like ATPase" evidence="1">
    <location>
        <begin position="16"/>
        <end position="127"/>
    </location>
</feature>
<sequence>MVDATHISFAADDRSYFSLIKKEIHRLATEAGMNAGRINELDLIVAEMTSNLYKYSDDGEILMGTFANAGSPYIELISIDNGPGMVNPARMMVDGVSTTNTLGHGLGSMKRLSDTFELYSQPGWGTIVLSRVYSDPEKSKADDNVIMRPIVVSKPGEKTSGDGFVYKKTDKYLKMMLADGLGHGPEANKAINEAAAAFKVFPDYSPTETLRFIHANIKKTRGAVINVVGYHYGEKKWSSAGVGNIAARMFGPINFKNHMSYNGIVGHNIPNTMNDQQYLADEFNQVMLCSDGIKTRIDLAKYPLMYKYDLSVLAAAIYKDHARKNDDMSVIIAKVK</sequence>
<dbReference type="SUPFAM" id="SSF81606">
    <property type="entry name" value="PP2C-like"/>
    <property type="match status" value="1"/>
</dbReference>
<dbReference type="InterPro" id="IPR036890">
    <property type="entry name" value="HATPase_C_sf"/>
</dbReference>
<name>A0A1H8U775_9SPHI</name>
<dbReference type="OrthoDB" id="479131at2"/>
<accession>A0A1H8U775</accession>
<keyword evidence="2" id="KW-0418">Kinase</keyword>
<dbReference type="GO" id="GO:0016301">
    <property type="term" value="F:kinase activity"/>
    <property type="evidence" value="ECO:0007669"/>
    <property type="project" value="UniProtKB-KW"/>
</dbReference>
<gene>
    <name evidence="2" type="ORF">SAMN05192574_11854</name>
</gene>
<dbReference type="Gene3D" id="3.30.565.10">
    <property type="entry name" value="Histidine kinase-like ATPase, C-terminal domain"/>
    <property type="match status" value="1"/>
</dbReference>